<evidence type="ECO:0000256" key="5">
    <source>
        <dbReference type="ARBA" id="ARBA00022822"/>
    </source>
</evidence>
<evidence type="ECO:0000256" key="7">
    <source>
        <dbReference type="ARBA" id="ARBA00023235"/>
    </source>
</evidence>
<dbReference type="RefSeq" id="WP_274924051.1">
    <property type="nucleotide sequence ID" value="NZ_JAKELO010000002.1"/>
</dbReference>
<comment type="catalytic activity">
    <reaction evidence="1 8">
        <text>N-(5-phospho-beta-D-ribosyl)anthranilate = 1-(2-carboxyphenylamino)-1-deoxy-D-ribulose 5-phosphate</text>
        <dbReference type="Rhea" id="RHEA:21540"/>
        <dbReference type="ChEBI" id="CHEBI:18277"/>
        <dbReference type="ChEBI" id="CHEBI:58613"/>
        <dbReference type="EC" id="5.3.1.24"/>
    </reaction>
</comment>
<dbReference type="InterPro" id="IPR001240">
    <property type="entry name" value="PRAI_dom"/>
</dbReference>
<keyword evidence="7 8" id="KW-0413">Isomerase</keyword>
<gene>
    <name evidence="8" type="primary">trpF</name>
    <name evidence="10" type="ORF">L0665_02030</name>
</gene>
<dbReference type="Proteomes" id="UP001143747">
    <property type="component" value="Unassembled WGS sequence"/>
</dbReference>
<dbReference type="InterPro" id="IPR011060">
    <property type="entry name" value="RibuloseP-bd_barrel"/>
</dbReference>
<dbReference type="PANTHER" id="PTHR42894:SF1">
    <property type="entry name" value="N-(5'-PHOSPHORIBOSYL)ANTHRANILATE ISOMERASE"/>
    <property type="match status" value="1"/>
</dbReference>
<dbReference type="EMBL" id="JAKELO010000002">
    <property type="protein sequence ID" value="MDE4907399.1"/>
    <property type="molecule type" value="Genomic_DNA"/>
</dbReference>
<name>A0A9Q4KRS6_9EURY</name>
<comment type="caution">
    <text evidence="10">The sequence shown here is derived from an EMBL/GenBank/DDBJ whole genome shotgun (WGS) entry which is preliminary data.</text>
</comment>
<evidence type="ECO:0000256" key="3">
    <source>
        <dbReference type="ARBA" id="ARBA00007571"/>
    </source>
</evidence>
<feature type="domain" description="N-(5'phosphoribosyl) anthranilate isomerase (PRAI)" evidence="9">
    <location>
        <begin position="3"/>
        <end position="187"/>
    </location>
</feature>
<keyword evidence="6 8" id="KW-0057">Aromatic amino acid biosynthesis</keyword>
<evidence type="ECO:0000256" key="1">
    <source>
        <dbReference type="ARBA" id="ARBA00001164"/>
    </source>
</evidence>
<dbReference type="InterPro" id="IPR013785">
    <property type="entry name" value="Aldolase_TIM"/>
</dbReference>
<dbReference type="CDD" id="cd00405">
    <property type="entry name" value="PRAI"/>
    <property type="match status" value="1"/>
</dbReference>
<reference evidence="10" key="1">
    <citation type="submission" date="2022-01" db="EMBL/GenBank/DDBJ databases">
        <title>Draft genome of Methanogenium marinum DSM 15558.</title>
        <authorList>
            <person name="Chen S.-C."/>
            <person name="You Y.-T."/>
        </authorList>
    </citation>
    <scope>NUCLEOTIDE SEQUENCE</scope>
    <source>
        <strain evidence="10">DSM 15558</strain>
    </source>
</reference>
<evidence type="ECO:0000256" key="6">
    <source>
        <dbReference type="ARBA" id="ARBA00023141"/>
    </source>
</evidence>
<sequence>MRIKICGITTKEDAKVAVAAGADAVGVISHSPESRRNLSDTGVKEIFSAVGTDCICAIVTHTADLDELRAVCALHPNEIQITHPFPRSLVPRSIRVVRVISPGMPVPDDCDAVIVDASMGKGKRYNSEYSVLVRKQAKVPVYLAGGLTPENVGEAVRSVRPDGVDVATGIEISPGIKDHTKIHAFIRAVKAAEGFQKKYE</sequence>
<protein>
    <recommendedName>
        <fullName evidence="8">N-(5'-phosphoribosyl)anthranilate isomerase</fullName>
        <shortName evidence="8">PRAI</shortName>
        <ecNumber evidence="8">5.3.1.24</ecNumber>
    </recommendedName>
</protein>
<evidence type="ECO:0000256" key="2">
    <source>
        <dbReference type="ARBA" id="ARBA00004664"/>
    </source>
</evidence>
<evidence type="ECO:0000256" key="4">
    <source>
        <dbReference type="ARBA" id="ARBA00022605"/>
    </source>
</evidence>
<accession>A0A9Q4KRS6</accession>
<evidence type="ECO:0000256" key="8">
    <source>
        <dbReference type="HAMAP-Rule" id="MF_00135"/>
    </source>
</evidence>
<comment type="similarity">
    <text evidence="3 8">Belongs to the TrpF family.</text>
</comment>
<keyword evidence="11" id="KW-1185">Reference proteome</keyword>
<dbReference type="Pfam" id="PF00697">
    <property type="entry name" value="PRAI"/>
    <property type="match status" value="1"/>
</dbReference>
<evidence type="ECO:0000313" key="10">
    <source>
        <dbReference type="EMBL" id="MDE4907399.1"/>
    </source>
</evidence>
<keyword evidence="5 8" id="KW-0822">Tryptophan biosynthesis</keyword>
<dbReference type="GO" id="GO:0000162">
    <property type="term" value="P:L-tryptophan biosynthetic process"/>
    <property type="evidence" value="ECO:0007669"/>
    <property type="project" value="UniProtKB-UniRule"/>
</dbReference>
<dbReference type="SUPFAM" id="SSF51366">
    <property type="entry name" value="Ribulose-phoshate binding barrel"/>
    <property type="match status" value="1"/>
</dbReference>
<keyword evidence="4 8" id="KW-0028">Amino-acid biosynthesis</keyword>
<evidence type="ECO:0000259" key="9">
    <source>
        <dbReference type="Pfam" id="PF00697"/>
    </source>
</evidence>
<comment type="pathway">
    <text evidence="2 8">Amino-acid biosynthesis; L-tryptophan biosynthesis; L-tryptophan from chorismate: step 3/5.</text>
</comment>
<proteinExistence type="inferred from homology"/>
<organism evidence="10 11">
    <name type="scientific">Methanogenium marinum</name>
    <dbReference type="NCBI Taxonomy" id="348610"/>
    <lineage>
        <taxon>Archaea</taxon>
        <taxon>Methanobacteriati</taxon>
        <taxon>Methanobacteriota</taxon>
        <taxon>Stenosarchaea group</taxon>
        <taxon>Methanomicrobia</taxon>
        <taxon>Methanomicrobiales</taxon>
        <taxon>Methanomicrobiaceae</taxon>
        <taxon>Methanogenium</taxon>
    </lineage>
</organism>
<dbReference type="Gene3D" id="3.20.20.70">
    <property type="entry name" value="Aldolase class I"/>
    <property type="match status" value="1"/>
</dbReference>
<dbReference type="InterPro" id="IPR044643">
    <property type="entry name" value="TrpF_fam"/>
</dbReference>
<evidence type="ECO:0000313" key="11">
    <source>
        <dbReference type="Proteomes" id="UP001143747"/>
    </source>
</evidence>
<dbReference type="EC" id="5.3.1.24" evidence="8"/>
<dbReference type="GO" id="GO:0004640">
    <property type="term" value="F:phosphoribosylanthranilate isomerase activity"/>
    <property type="evidence" value="ECO:0007669"/>
    <property type="project" value="UniProtKB-UniRule"/>
</dbReference>
<dbReference type="AlphaFoldDB" id="A0A9Q4KRS6"/>
<dbReference type="PANTHER" id="PTHR42894">
    <property type="entry name" value="N-(5'-PHOSPHORIBOSYL)ANTHRANILATE ISOMERASE"/>
    <property type="match status" value="1"/>
</dbReference>
<dbReference type="HAMAP" id="MF_00135">
    <property type="entry name" value="PRAI"/>
    <property type="match status" value="1"/>
</dbReference>